<dbReference type="InterPro" id="IPR043130">
    <property type="entry name" value="CDP-OH_PTrfase_TM_dom"/>
</dbReference>
<evidence type="ECO:0000256" key="15">
    <source>
        <dbReference type="ARBA" id="ARBA00023209"/>
    </source>
</evidence>
<sequence length="238" mass="27087">MGHECDKLRMELRLKALFVHLLTASGAVFSMLAMLAAVEERWSLMFLWLIVALVVDGIDGPLARRYRVKENWPLYDGVLMDLIIDFLTYVFIPAFALFESDLLPGWTGWFAIIAITYGSILYFSDSRMKTLDNSFAGFPACWNMVVLVLFALKPNFWVILIIVAVLTVAMFTNVKFIHPVRTERWRAVSLPISAAWVGFALWAIIVDFHPASWANWGLVLTSLWLLVAGAIQQLTERR</sequence>
<evidence type="ECO:0000313" key="23">
    <source>
        <dbReference type="Proteomes" id="UP000199344"/>
    </source>
</evidence>
<evidence type="ECO:0000256" key="1">
    <source>
        <dbReference type="ARBA" id="ARBA00000958"/>
    </source>
</evidence>
<comment type="subcellular location">
    <subcellularLocation>
        <location evidence="3 20">Cell inner membrane</location>
        <topology evidence="3 20">Multi-pass membrane protein</topology>
    </subcellularLocation>
</comment>
<dbReference type="EC" id="2.7.8.24" evidence="5 20"/>
<accession>A0A1G7E2G9</accession>
<gene>
    <name evidence="22" type="ORF">SAMN05421538_10860</name>
</gene>
<evidence type="ECO:0000256" key="11">
    <source>
        <dbReference type="ARBA" id="ARBA00022692"/>
    </source>
</evidence>
<evidence type="ECO:0000256" key="10">
    <source>
        <dbReference type="ARBA" id="ARBA00022679"/>
    </source>
</evidence>
<evidence type="ECO:0000256" key="5">
    <source>
        <dbReference type="ARBA" id="ARBA00013195"/>
    </source>
</evidence>
<dbReference type="PIRSF" id="PIRSF000851">
    <property type="entry name" value="PcS"/>
    <property type="match status" value="1"/>
</dbReference>
<keyword evidence="17 20" id="KW-1208">Phospholipid metabolism</keyword>
<feature type="transmembrane region" description="Helical" evidence="21">
    <location>
        <begin position="74"/>
        <end position="97"/>
    </location>
</feature>
<feature type="transmembrane region" description="Helical" evidence="21">
    <location>
        <begin position="103"/>
        <end position="123"/>
    </location>
</feature>
<keyword evidence="12 21" id="KW-1133">Transmembrane helix</keyword>
<dbReference type="Pfam" id="PF01066">
    <property type="entry name" value="CDP-OH_P_transf"/>
    <property type="match status" value="1"/>
</dbReference>
<comment type="similarity">
    <text evidence="4 20">Belongs to the CDP-alcohol phosphatidyltransferase class-I family.</text>
</comment>
<evidence type="ECO:0000256" key="21">
    <source>
        <dbReference type="SAM" id="Phobius"/>
    </source>
</evidence>
<evidence type="ECO:0000256" key="2">
    <source>
        <dbReference type="ARBA" id="ARBA00001936"/>
    </source>
</evidence>
<dbReference type="AlphaFoldDB" id="A0A1G7E2G9"/>
<evidence type="ECO:0000256" key="14">
    <source>
        <dbReference type="ARBA" id="ARBA00023136"/>
    </source>
</evidence>
<dbReference type="STRING" id="591205.SAMN05421538_10860"/>
<keyword evidence="9 20" id="KW-0997">Cell inner membrane</keyword>
<dbReference type="GO" id="GO:0005886">
    <property type="term" value="C:plasma membrane"/>
    <property type="evidence" value="ECO:0007669"/>
    <property type="project" value="UniProtKB-SubCell"/>
</dbReference>
<feature type="transmembrane region" description="Helical" evidence="21">
    <location>
        <begin position="188"/>
        <end position="205"/>
    </location>
</feature>
<dbReference type="Proteomes" id="UP000199344">
    <property type="component" value="Unassembled WGS sequence"/>
</dbReference>
<keyword evidence="8 20" id="KW-0444">Lipid biosynthesis</keyword>
<dbReference type="GO" id="GO:0008654">
    <property type="term" value="P:phospholipid biosynthetic process"/>
    <property type="evidence" value="ECO:0007669"/>
    <property type="project" value="UniProtKB-KW"/>
</dbReference>
<feature type="transmembrane region" description="Helical" evidence="21">
    <location>
        <begin position="158"/>
        <end position="176"/>
    </location>
</feature>
<keyword evidence="13 20" id="KW-0443">Lipid metabolism</keyword>
<evidence type="ECO:0000256" key="17">
    <source>
        <dbReference type="ARBA" id="ARBA00023264"/>
    </source>
</evidence>
<evidence type="ECO:0000256" key="16">
    <source>
        <dbReference type="ARBA" id="ARBA00023211"/>
    </source>
</evidence>
<protein>
    <recommendedName>
        <fullName evidence="6 20">Phosphatidylcholine synthase</fullName>
        <shortName evidence="20">PC synthase</shortName>
        <shortName evidence="20">PCS</shortName>
        <ecNumber evidence="5 20">2.7.8.24</ecNumber>
    </recommendedName>
    <alternativeName>
        <fullName evidence="18 20">CDP-diglyceride-choline O-phosphatidyltransferase</fullName>
    </alternativeName>
</protein>
<dbReference type="InterPro" id="IPR000462">
    <property type="entry name" value="CDP-OH_P_trans"/>
</dbReference>
<comment type="function">
    <text evidence="19 20">Condenses choline with CDP-diglyceride to produce phosphatidylcholine and CMP.</text>
</comment>
<feature type="transmembrane region" description="Helical" evidence="21">
    <location>
        <begin position="44"/>
        <end position="62"/>
    </location>
</feature>
<evidence type="ECO:0000256" key="3">
    <source>
        <dbReference type="ARBA" id="ARBA00004429"/>
    </source>
</evidence>
<evidence type="ECO:0000256" key="13">
    <source>
        <dbReference type="ARBA" id="ARBA00023098"/>
    </source>
</evidence>
<keyword evidence="7 20" id="KW-1003">Cell membrane</keyword>
<evidence type="ECO:0000256" key="12">
    <source>
        <dbReference type="ARBA" id="ARBA00022989"/>
    </source>
</evidence>
<keyword evidence="23" id="KW-1185">Reference proteome</keyword>
<feature type="transmembrane region" description="Helical" evidence="21">
    <location>
        <begin position="17"/>
        <end position="38"/>
    </location>
</feature>
<dbReference type="InterPro" id="IPR026027">
    <property type="entry name" value="PcS"/>
</dbReference>
<keyword evidence="14 20" id="KW-0472">Membrane</keyword>
<feature type="transmembrane region" description="Helical" evidence="21">
    <location>
        <begin position="135"/>
        <end position="152"/>
    </location>
</feature>
<dbReference type="Gene3D" id="1.20.120.1760">
    <property type="match status" value="1"/>
</dbReference>
<dbReference type="GO" id="GO:0050520">
    <property type="term" value="F:phosphatidylcholine synthase activity"/>
    <property type="evidence" value="ECO:0007669"/>
    <property type="project" value="UniProtKB-EC"/>
</dbReference>
<keyword evidence="16 20" id="KW-0464">Manganese</keyword>
<evidence type="ECO:0000256" key="20">
    <source>
        <dbReference type="PIRNR" id="PIRNR000851"/>
    </source>
</evidence>
<organism evidence="22 23">
    <name type="scientific">Paracoccus isoporae</name>
    <dbReference type="NCBI Taxonomy" id="591205"/>
    <lineage>
        <taxon>Bacteria</taxon>
        <taxon>Pseudomonadati</taxon>
        <taxon>Pseudomonadota</taxon>
        <taxon>Alphaproteobacteria</taxon>
        <taxon>Rhodobacterales</taxon>
        <taxon>Paracoccaceae</taxon>
        <taxon>Paracoccus</taxon>
    </lineage>
</organism>
<evidence type="ECO:0000256" key="8">
    <source>
        <dbReference type="ARBA" id="ARBA00022516"/>
    </source>
</evidence>
<evidence type="ECO:0000256" key="18">
    <source>
        <dbReference type="ARBA" id="ARBA00033321"/>
    </source>
</evidence>
<reference evidence="22 23" key="1">
    <citation type="submission" date="2016-10" db="EMBL/GenBank/DDBJ databases">
        <authorList>
            <person name="de Groot N.N."/>
        </authorList>
    </citation>
    <scope>NUCLEOTIDE SEQUENCE [LARGE SCALE GENOMIC DNA]</scope>
    <source>
        <strain evidence="22 23">DSM 22220</strain>
    </source>
</reference>
<keyword evidence="15 20" id="KW-0594">Phospholipid biosynthesis</keyword>
<evidence type="ECO:0000256" key="9">
    <source>
        <dbReference type="ARBA" id="ARBA00022519"/>
    </source>
</evidence>
<name>A0A1G7E2G9_9RHOB</name>
<keyword evidence="10 20" id="KW-0808">Transferase</keyword>
<keyword evidence="11 21" id="KW-0812">Transmembrane</keyword>
<evidence type="ECO:0000256" key="6">
    <source>
        <dbReference type="ARBA" id="ARBA00015623"/>
    </source>
</evidence>
<evidence type="ECO:0000256" key="19">
    <source>
        <dbReference type="ARBA" id="ARBA00037468"/>
    </source>
</evidence>
<evidence type="ECO:0000256" key="4">
    <source>
        <dbReference type="ARBA" id="ARBA00010441"/>
    </source>
</evidence>
<evidence type="ECO:0000256" key="7">
    <source>
        <dbReference type="ARBA" id="ARBA00022475"/>
    </source>
</evidence>
<comment type="cofactor">
    <cofactor evidence="2 20">
        <name>Mn(2+)</name>
        <dbReference type="ChEBI" id="CHEBI:29035"/>
    </cofactor>
</comment>
<dbReference type="EMBL" id="FNAH01000008">
    <property type="protein sequence ID" value="SDE57822.1"/>
    <property type="molecule type" value="Genomic_DNA"/>
</dbReference>
<evidence type="ECO:0000313" key="22">
    <source>
        <dbReference type="EMBL" id="SDE57822.1"/>
    </source>
</evidence>
<feature type="transmembrane region" description="Helical" evidence="21">
    <location>
        <begin position="211"/>
        <end position="231"/>
    </location>
</feature>
<comment type="catalytic activity">
    <reaction evidence="1 20">
        <text>a CDP-1,2-diacyl-sn-glycerol + choline = a 1,2-diacyl-sn-glycero-3-phosphocholine + CMP + H(+)</text>
        <dbReference type="Rhea" id="RHEA:14597"/>
        <dbReference type="ChEBI" id="CHEBI:15354"/>
        <dbReference type="ChEBI" id="CHEBI:15378"/>
        <dbReference type="ChEBI" id="CHEBI:57643"/>
        <dbReference type="ChEBI" id="CHEBI:58332"/>
        <dbReference type="ChEBI" id="CHEBI:60377"/>
        <dbReference type="EC" id="2.7.8.24"/>
    </reaction>
</comment>
<proteinExistence type="inferred from homology"/>